<feature type="domain" description="Aldehyde dehydrogenase" evidence="4">
    <location>
        <begin position="32"/>
        <end position="494"/>
    </location>
</feature>
<dbReference type="InterPro" id="IPR016161">
    <property type="entry name" value="Ald_DH/histidinol_DH"/>
</dbReference>
<protein>
    <submittedName>
        <fullName evidence="5">Aldehyde dehydrogenase family protein</fullName>
    </submittedName>
</protein>
<evidence type="ECO:0000313" key="6">
    <source>
        <dbReference type="Proteomes" id="UP001059934"/>
    </source>
</evidence>
<name>A0ABY5TJV7_9GAMM</name>
<dbReference type="InterPro" id="IPR015590">
    <property type="entry name" value="Aldehyde_DH_dom"/>
</dbReference>
<dbReference type="SUPFAM" id="SSF53720">
    <property type="entry name" value="ALDH-like"/>
    <property type="match status" value="1"/>
</dbReference>
<gene>
    <name evidence="5" type="ORF">NYF23_08935</name>
</gene>
<evidence type="ECO:0000256" key="1">
    <source>
        <dbReference type="ARBA" id="ARBA00023002"/>
    </source>
</evidence>
<evidence type="ECO:0000256" key="2">
    <source>
        <dbReference type="PROSITE-ProRule" id="PRU10007"/>
    </source>
</evidence>
<dbReference type="InterPro" id="IPR016163">
    <property type="entry name" value="Ald_DH_C"/>
</dbReference>
<dbReference type="EMBL" id="CP103416">
    <property type="protein sequence ID" value="UVW34150.1"/>
    <property type="molecule type" value="Genomic_DNA"/>
</dbReference>
<dbReference type="InterPro" id="IPR029510">
    <property type="entry name" value="Ald_DH_CS_GLU"/>
</dbReference>
<keyword evidence="6" id="KW-1185">Reference proteome</keyword>
<dbReference type="Proteomes" id="UP001059934">
    <property type="component" value="Chromosome"/>
</dbReference>
<dbReference type="PROSITE" id="PS00687">
    <property type="entry name" value="ALDEHYDE_DEHYDR_GLU"/>
    <property type="match status" value="1"/>
</dbReference>
<proteinExistence type="inferred from homology"/>
<dbReference type="Pfam" id="PF00171">
    <property type="entry name" value="Aldedh"/>
    <property type="match status" value="1"/>
</dbReference>
<dbReference type="InterPro" id="IPR016162">
    <property type="entry name" value="Ald_DH_N"/>
</dbReference>
<dbReference type="Gene3D" id="3.40.605.10">
    <property type="entry name" value="Aldehyde Dehydrogenase, Chain A, domain 1"/>
    <property type="match status" value="1"/>
</dbReference>
<comment type="similarity">
    <text evidence="3">Belongs to the aldehyde dehydrogenase family.</text>
</comment>
<evidence type="ECO:0000313" key="5">
    <source>
        <dbReference type="EMBL" id="UVW34150.1"/>
    </source>
</evidence>
<reference evidence="5" key="1">
    <citation type="submission" date="2022-08" db="EMBL/GenBank/DDBJ databases">
        <title>Catabolic pathway analysis in culturable SAR92 clade bacteria reveals their overlooked roles in DMSP degradation in coastal seas.</title>
        <authorList>
            <person name="He X."/>
            <person name="Zhang X."/>
            <person name="Zhang Y."/>
        </authorList>
    </citation>
    <scope>NUCLEOTIDE SEQUENCE</scope>
    <source>
        <strain evidence="5">H455</strain>
    </source>
</reference>
<organism evidence="5 6">
    <name type="scientific">SAR92 clade bacterium H455</name>
    <dbReference type="NCBI Taxonomy" id="2974818"/>
    <lineage>
        <taxon>Bacteria</taxon>
        <taxon>Pseudomonadati</taxon>
        <taxon>Pseudomonadota</taxon>
        <taxon>Gammaproteobacteria</taxon>
        <taxon>Cellvibrionales</taxon>
        <taxon>Porticoccaceae</taxon>
        <taxon>SAR92 clade</taxon>
    </lineage>
</organism>
<dbReference type="Gene3D" id="3.40.309.10">
    <property type="entry name" value="Aldehyde Dehydrogenase, Chain A, domain 2"/>
    <property type="match status" value="1"/>
</dbReference>
<dbReference type="PANTHER" id="PTHR11699">
    <property type="entry name" value="ALDEHYDE DEHYDROGENASE-RELATED"/>
    <property type="match status" value="1"/>
</dbReference>
<feature type="active site" evidence="2">
    <location>
        <position position="263"/>
    </location>
</feature>
<evidence type="ECO:0000259" key="4">
    <source>
        <dbReference type="Pfam" id="PF00171"/>
    </source>
</evidence>
<sequence length="498" mass="52819">MSKVDWHKRAVDASYSVRNFIDGKYQDCVGSKTIEKFAGRNGELLYSFANGDGSEVEQAVASAQATFKSGIWRKKSSAERATVLNNLADLVDKHRDTFALYESMDVGKPITDALGDDLSRAAGGLRGAASSIDKLLGTCGTDQGTLVYQTRKPVGVVAGILGWNFPLSLAVGKVGPALVTGNSLVLKPSEFTSLSTCFLAELAIEAGVPAGVFNVVHGDGVNVGDRLARHMDVDLLTFVGSSGTGKLLMKAAGESNMKRLILECGGKSPFIVFDDCEEYLDLVAAVAVSRAFPNQGALCVTGSRLLVQDSIREKLMPKILEHAKAVIPSDPLDEDCAFGSIMNEAHMNKILGYIESGKAEGAKLILGGNQVLKESGGFYIEPTIFDQVDPNSKIAQEEIFGPVLSVIGFKDEAEALEIANNTTFGLSGYAATKDVGRVQRLGEELSVGSIVMVGSGSPTWASNISFSVEAHKQSGMGRELGIDGMAEYTVATTVMCFT</sequence>
<evidence type="ECO:0000256" key="3">
    <source>
        <dbReference type="RuleBase" id="RU003345"/>
    </source>
</evidence>
<keyword evidence="1 3" id="KW-0560">Oxidoreductase</keyword>
<accession>A0ABY5TJV7</accession>